<dbReference type="PROSITE" id="PS51054">
    <property type="entry name" value="ORANGE"/>
    <property type="match status" value="1"/>
</dbReference>
<dbReference type="InterPro" id="IPR050370">
    <property type="entry name" value="HES_HEY"/>
</dbReference>
<evidence type="ECO:0000256" key="3">
    <source>
        <dbReference type="ARBA" id="ARBA00023125"/>
    </source>
</evidence>
<evidence type="ECO:0000256" key="1">
    <source>
        <dbReference type="ARBA" id="ARBA00004123"/>
    </source>
</evidence>
<evidence type="ECO:0000259" key="8">
    <source>
        <dbReference type="PROSITE" id="PS51054"/>
    </source>
</evidence>
<dbReference type="EnsemblMetazoa" id="XM_022810826">
    <property type="protein sequence ID" value="XP_022666561"/>
    <property type="gene ID" value="LOC111252625"/>
</dbReference>
<dbReference type="Pfam" id="PF07527">
    <property type="entry name" value="Hairy_orange"/>
    <property type="match status" value="1"/>
</dbReference>
<evidence type="ECO:0000256" key="4">
    <source>
        <dbReference type="ARBA" id="ARBA00023163"/>
    </source>
</evidence>
<dbReference type="SUPFAM" id="SSF158457">
    <property type="entry name" value="Orange domain-like"/>
    <property type="match status" value="1"/>
</dbReference>
<feature type="compositionally biased region" description="Basic and acidic residues" evidence="6">
    <location>
        <begin position="28"/>
        <end position="39"/>
    </location>
</feature>
<dbReference type="OrthoDB" id="6085656at2759"/>
<feature type="compositionally biased region" description="Polar residues" evidence="6">
    <location>
        <begin position="1"/>
        <end position="10"/>
    </location>
</feature>
<name>A0A7M7MID4_VARDE</name>
<evidence type="ECO:0000256" key="5">
    <source>
        <dbReference type="ARBA" id="ARBA00023242"/>
    </source>
</evidence>
<proteinExistence type="predicted"/>
<dbReference type="SMART" id="SM00353">
    <property type="entry name" value="HLH"/>
    <property type="match status" value="1"/>
</dbReference>
<keyword evidence="3" id="KW-0238">DNA-binding</keyword>
<feature type="domain" description="Orange" evidence="8">
    <location>
        <begin position="140"/>
        <end position="173"/>
    </location>
</feature>
<dbReference type="GO" id="GO:1990837">
    <property type="term" value="F:sequence-specific double-stranded DNA binding"/>
    <property type="evidence" value="ECO:0007669"/>
    <property type="project" value="UniProtKB-ARBA"/>
</dbReference>
<evidence type="ECO:0000313" key="9">
    <source>
        <dbReference type="EnsemblMetazoa" id="XP_022666561"/>
    </source>
</evidence>
<dbReference type="InParanoid" id="A0A7M7MID4"/>
<keyword evidence="5" id="KW-0539">Nucleus</keyword>
<evidence type="ECO:0000256" key="6">
    <source>
        <dbReference type="SAM" id="MobiDB-lite"/>
    </source>
</evidence>
<dbReference type="SMART" id="SM00511">
    <property type="entry name" value="ORANGE"/>
    <property type="match status" value="1"/>
</dbReference>
<dbReference type="AlphaFoldDB" id="A0A7M7MID4"/>
<dbReference type="SUPFAM" id="SSF47459">
    <property type="entry name" value="HLH, helix-loop-helix DNA-binding domain"/>
    <property type="match status" value="1"/>
</dbReference>
<dbReference type="PROSITE" id="PS50888">
    <property type="entry name" value="BHLH"/>
    <property type="match status" value="1"/>
</dbReference>
<dbReference type="InterPro" id="IPR003650">
    <property type="entry name" value="Orange_dom"/>
</dbReference>
<dbReference type="InterPro" id="IPR036638">
    <property type="entry name" value="HLH_DNA-bd_sf"/>
</dbReference>
<dbReference type="Pfam" id="PF00010">
    <property type="entry name" value="HLH"/>
    <property type="match status" value="1"/>
</dbReference>
<dbReference type="CDD" id="cd18913">
    <property type="entry name" value="bHLH-O_hairy_like"/>
    <property type="match status" value="1"/>
</dbReference>
<evidence type="ECO:0000256" key="2">
    <source>
        <dbReference type="ARBA" id="ARBA00023015"/>
    </source>
</evidence>
<feature type="compositionally biased region" description="Low complexity" evidence="6">
    <location>
        <begin position="361"/>
        <end position="372"/>
    </location>
</feature>
<feature type="region of interest" description="Disordered" evidence="6">
    <location>
        <begin position="307"/>
        <end position="427"/>
    </location>
</feature>
<organism evidence="9 10">
    <name type="scientific">Varroa destructor</name>
    <name type="common">Honeybee mite</name>
    <dbReference type="NCBI Taxonomy" id="109461"/>
    <lineage>
        <taxon>Eukaryota</taxon>
        <taxon>Metazoa</taxon>
        <taxon>Ecdysozoa</taxon>
        <taxon>Arthropoda</taxon>
        <taxon>Chelicerata</taxon>
        <taxon>Arachnida</taxon>
        <taxon>Acari</taxon>
        <taxon>Parasitiformes</taxon>
        <taxon>Mesostigmata</taxon>
        <taxon>Gamasina</taxon>
        <taxon>Dermanyssoidea</taxon>
        <taxon>Varroidae</taxon>
        <taxon>Varroa</taxon>
    </lineage>
</organism>
<dbReference type="GeneID" id="111252625"/>
<dbReference type="KEGG" id="vde:111252625"/>
<comment type="subcellular location">
    <subcellularLocation>
        <location evidence="1">Nucleus</location>
    </subcellularLocation>
</comment>
<keyword evidence="4" id="KW-0804">Transcription</keyword>
<dbReference type="Gene3D" id="4.10.280.10">
    <property type="entry name" value="Helix-loop-helix DNA-binding domain"/>
    <property type="match status" value="1"/>
</dbReference>
<sequence>MDLSCGSVSSDELDAVISSSTGASNGRILREESKRKDQPRAAMHSQDVRPGSGDSGKPLTPAQELRKATKPLMEKRRRARINQCLQELKDLILEALNKDPARHNKLEKADILEMAVCHLKSVQRQVRQPPTLPIEGTTKYRDGYTECANEVSRFVNNVQVLQPDVKQKLIGHLSSCINTLDTSNGPSVSPPLGYPLTLSPASQPDQQGQLPPALPAGERSSSPLSYSPYPPLSPPSHRSSPPLPPVAPSFPSVAAPLNLSPSHMVAFPGMVPPPSNDLNNNVNNVTSSSTNNNNHMSVGLNLVSKKDHRNPSASMSCADSTGGSFGDEPMDDDHSPATAGLDDGDQYDAPLDFSKKIMQASTRTSSSSSINSTGGGSYGGGGPGSGSSTTVFPNPRKKYLASVSSGASSSSDESVFGTTPHGSVSSANELDFQHTSSLRQLQEHQNQPVNYSKNAFGGASAPRYNFVLMGGDSGIVSEDDDDVWRPWHFQR</sequence>
<feature type="compositionally biased region" description="Gly residues" evidence="6">
    <location>
        <begin position="373"/>
        <end position="385"/>
    </location>
</feature>
<evidence type="ECO:0000259" key="7">
    <source>
        <dbReference type="PROSITE" id="PS50888"/>
    </source>
</evidence>
<dbReference type="GO" id="GO:0046983">
    <property type="term" value="F:protein dimerization activity"/>
    <property type="evidence" value="ECO:0007669"/>
    <property type="project" value="InterPro"/>
</dbReference>
<feature type="domain" description="BHLH" evidence="7">
    <location>
        <begin position="65"/>
        <end position="122"/>
    </location>
</feature>
<protein>
    <submittedName>
        <fullName evidence="9">Uncharacterized protein</fullName>
    </submittedName>
</protein>
<dbReference type="PANTHER" id="PTHR10985">
    <property type="entry name" value="BASIC HELIX-LOOP-HELIX TRANSCRIPTION FACTOR, HES-RELATED"/>
    <property type="match status" value="1"/>
</dbReference>
<feature type="compositionally biased region" description="Polar residues" evidence="6">
    <location>
        <begin position="311"/>
        <end position="322"/>
    </location>
</feature>
<dbReference type="Proteomes" id="UP000594260">
    <property type="component" value="Unplaced"/>
</dbReference>
<feature type="compositionally biased region" description="Polar residues" evidence="6">
    <location>
        <begin position="199"/>
        <end position="209"/>
    </location>
</feature>
<feature type="compositionally biased region" description="Low complexity" evidence="6">
    <location>
        <begin position="402"/>
        <end position="414"/>
    </location>
</feature>
<keyword evidence="2" id="KW-0805">Transcription regulation</keyword>
<dbReference type="InterPro" id="IPR011598">
    <property type="entry name" value="bHLH_dom"/>
</dbReference>
<accession>A0A7M7MID4</accession>
<reference evidence="9" key="1">
    <citation type="submission" date="2021-01" db="UniProtKB">
        <authorList>
            <consortium name="EnsemblMetazoa"/>
        </authorList>
    </citation>
    <scope>IDENTIFICATION</scope>
</reference>
<feature type="region of interest" description="Disordered" evidence="6">
    <location>
        <begin position="1"/>
        <end position="73"/>
    </location>
</feature>
<evidence type="ECO:0000313" key="10">
    <source>
        <dbReference type="Proteomes" id="UP000594260"/>
    </source>
</evidence>
<dbReference type="GO" id="GO:0005634">
    <property type="term" value="C:nucleus"/>
    <property type="evidence" value="ECO:0007669"/>
    <property type="project" value="UniProtKB-SubCell"/>
</dbReference>
<dbReference type="GO" id="GO:0006355">
    <property type="term" value="P:regulation of DNA-templated transcription"/>
    <property type="evidence" value="ECO:0007669"/>
    <property type="project" value="InterPro"/>
</dbReference>
<dbReference type="Gene3D" id="6.10.250.980">
    <property type="match status" value="1"/>
</dbReference>
<feature type="region of interest" description="Disordered" evidence="6">
    <location>
        <begin position="181"/>
        <end position="244"/>
    </location>
</feature>
<keyword evidence="10" id="KW-1185">Reference proteome</keyword>
<dbReference type="FunFam" id="4.10.280.10:FF:000009">
    <property type="entry name" value="Transcription factor HES-1"/>
    <property type="match status" value="1"/>
</dbReference>
<dbReference type="RefSeq" id="XP_022666561.1">
    <property type="nucleotide sequence ID" value="XM_022810826.1"/>
</dbReference>
<feature type="compositionally biased region" description="Polar residues" evidence="6">
    <location>
        <begin position="416"/>
        <end position="427"/>
    </location>
</feature>